<organism evidence="1 2">
    <name type="scientific">Clunio marinus</name>
    <dbReference type="NCBI Taxonomy" id="568069"/>
    <lineage>
        <taxon>Eukaryota</taxon>
        <taxon>Metazoa</taxon>
        <taxon>Ecdysozoa</taxon>
        <taxon>Arthropoda</taxon>
        <taxon>Hexapoda</taxon>
        <taxon>Insecta</taxon>
        <taxon>Pterygota</taxon>
        <taxon>Neoptera</taxon>
        <taxon>Endopterygota</taxon>
        <taxon>Diptera</taxon>
        <taxon>Nematocera</taxon>
        <taxon>Chironomoidea</taxon>
        <taxon>Chironomidae</taxon>
        <taxon>Clunio</taxon>
    </lineage>
</organism>
<dbReference type="AlphaFoldDB" id="A0A1J1I0D9"/>
<reference evidence="1 2" key="1">
    <citation type="submission" date="2015-04" db="EMBL/GenBank/DDBJ databases">
        <authorList>
            <person name="Syromyatnikov M.Y."/>
            <person name="Popov V.N."/>
        </authorList>
    </citation>
    <scope>NUCLEOTIDE SEQUENCE [LARGE SCALE GENOMIC DNA]</scope>
</reference>
<evidence type="ECO:0000313" key="2">
    <source>
        <dbReference type="Proteomes" id="UP000183832"/>
    </source>
</evidence>
<evidence type="ECO:0000313" key="1">
    <source>
        <dbReference type="EMBL" id="CRK92294.1"/>
    </source>
</evidence>
<protein>
    <submittedName>
        <fullName evidence="1">CLUMA_CG005872, isoform A</fullName>
    </submittedName>
</protein>
<name>A0A1J1I0D9_9DIPT</name>
<accession>A0A1J1I0D9</accession>
<dbReference type="EMBL" id="CVRI01000025">
    <property type="protein sequence ID" value="CRK92294.1"/>
    <property type="molecule type" value="Genomic_DNA"/>
</dbReference>
<keyword evidence="2" id="KW-1185">Reference proteome</keyword>
<proteinExistence type="predicted"/>
<sequence>MLQQKAMLLTFDLIATLGVTLFIPKSYCFLNLTWKMKNCLQIEQMKSSIEKMVKDLRKLKAAWKSGGFNSIQETFLGKWEFLMFFIKLKTVKNFVRVTKRRSSPQPCERC</sequence>
<gene>
    <name evidence="1" type="ORF">CLUMA_CG005872</name>
</gene>
<dbReference type="Proteomes" id="UP000183832">
    <property type="component" value="Unassembled WGS sequence"/>
</dbReference>